<dbReference type="GO" id="GO:0006508">
    <property type="term" value="P:proteolysis"/>
    <property type="evidence" value="ECO:0007669"/>
    <property type="project" value="UniProtKB-KW"/>
</dbReference>
<keyword evidence="2" id="KW-0645">Protease</keyword>
<feature type="chain" id="PRO_5012507873" description="Ubiquitin-like protease family profile domain-containing protein" evidence="4">
    <location>
        <begin position="20"/>
        <end position="205"/>
    </location>
</feature>
<accession>A0A1X7TW19</accession>
<dbReference type="OrthoDB" id="308383at2759"/>
<dbReference type="Pfam" id="PF02902">
    <property type="entry name" value="Peptidase_C48"/>
    <property type="match status" value="1"/>
</dbReference>
<evidence type="ECO:0000313" key="6">
    <source>
        <dbReference type="EnsemblMetazoa" id="Aqu2.1.19518_001"/>
    </source>
</evidence>
<evidence type="ECO:0000256" key="3">
    <source>
        <dbReference type="ARBA" id="ARBA00022801"/>
    </source>
</evidence>
<evidence type="ECO:0000256" key="4">
    <source>
        <dbReference type="SAM" id="SignalP"/>
    </source>
</evidence>
<dbReference type="GO" id="GO:0008234">
    <property type="term" value="F:cysteine-type peptidase activity"/>
    <property type="evidence" value="ECO:0007669"/>
    <property type="project" value="InterPro"/>
</dbReference>
<dbReference type="InterPro" id="IPR038765">
    <property type="entry name" value="Papain-like_cys_pep_sf"/>
</dbReference>
<dbReference type="EnsemblMetazoa" id="Aqu2.1.19518_001">
    <property type="protein sequence ID" value="Aqu2.1.19518_001"/>
    <property type="gene ID" value="Aqu2.1.19518"/>
</dbReference>
<keyword evidence="3" id="KW-0378">Hydrolase</keyword>
<dbReference type="eggNOG" id="KOG0778">
    <property type="taxonomic scope" value="Eukaryota"/>
</dbReference>
<dbReference type="SUPFAM" id="SSF54001">
    <property type="entry name" value="Cysteine proteinases"/>
    <property type="match status" value="1"/>
</dbReference>
<evidence type="ECO:0000256" key="2">
    <source>
        <dbReference type="ARBA" id="ARBA00022670"/>
    </source>
</evidence>
<name>A0A1X7TW19_AMPQE</name>
<sequence length="205" mass="22822">MMALLLHVRVRILLHLVGQESVNVVVAVKGAGVLNVANANIASINLSTRKYLAKAKGTLLDVADFATVYNGEWLNDQIINYALVYIFLEEFPEKLTSLESTFFYLLPTTVFTKLMLGQADDSLNCYFLKEKDFSKIDAIVMPCCLCHHWILIVVNFREQSIVAYDSIGGYIAKTKEALKLLLSYLNNLIGPGSSPSLYSIFITTS</sequence>
<evidence type="ECO:0000256" key="1">
    <source>
        <dbReference type="ARBA" id="ARBA00005234"/>
    </source>
</evidence>
<dbReference type="Gene3D" id="3.40.395.10">
    <property type="entry name" value="Adenoviral Proteinase, Chain A"/>
    <property type="match status" value="1"/>
</dbReference>
<proteinExistence type="inferred from homology"/>
<dbReference type="STRING" id="400682.A0A1X7TW19"/>
<evidence type="ECO:0000259" key="5">
    <source>
        <dbReference type="PROSITE" id="PS50600"/>
    </source>
</evidence>
<dbReference type="PROSITE" id="PS50600">
    <property type="entry name" value="ULP_PROTEASE"/>
    <property type="match status" value="1"/>
</dbReference>
<dbReference type="InterPro" id="IPR003653">
    <property type="entry name" value="Peptidase_C48_C"/>
</dbReference>
<protein>
    <recommendedName>
        <fullName evidence="5">Ubiquitin-like protease family profile domain-containing protein</fullName>
    </recommendedName>
</protein>
<comment type="similarity">
    <text evidence="1">Belongs to the peptidase C48 family.</text>
</comment>
<organism evidence="6">
    <name type="scientific">Amphimedon queenslandica</name>
    <name type="common">Sponge</name>
    <dbReference type="NCBI Taxonomy" id="400682"/>
    <lineage>
        <taxon>Eukaryota</taxon>
        <taxon>Metazoa</taxon>
        <taxon>Porifera</taxon>
        <taxon>Demospongiae</taxon>
        <taxon>Heteroscleromorpha</taxon>
        <taxon>Haplosclerida</taxon>
        <taxon>Niphatidae</taxon>
        <taxon>Amphimedon</taxon>
    </lineage>
</organism>
<dbReference type="AlphaFoldDB" id="A0A1X7TW19"/>
<feature type="signal peptide" evidence="4">
    <location>
        <begin position="1"/>
        <end position="19"/>
    </location>
</feature>
<keyword evidence="4" id="KW-0732">Signal</keyword>
<dbReference type="InParanoid" id="A0A1X7TW19"/>
<reference evidence="6" key="1">
    <citation type="submission" date="2017-05" db="UniProtKB">
        <authorList>
            <consortium name="EnsemblMetazoa"/>
        </authorList>
    </citation>
    <scope>IDENTIFICATION</scope>
</reference>
<feature type="domain" description="Ubiquitin-like protease family profile" evidence="5">
    <location>
        <begin position="58"/>
        <end position="205"/>
    </location>
</feature>